<evidence type="ECO:0000256" key="1">
    <source>
        <dbReference type="ARBA" id="ARBA00004323"/>
    </source>
</evidence>
<evidence type="ECO:0000256" key="7">
    <source>
        <dbReference type="ARBA" id="ARBA00022989"/>
    </source>
</evidence>
<keyword evidence="8 11" id="KW-0333">Golgi apparatus</keyword>
<dbReference type="InterPro" id="IPR002659">
    <property type="entry name" value="Glyco_trans_31"/>
</dbReference>
<dbReference type="Pfam" id="PF01762">
    <property type="entry name" value="Galactosyl_T"/>
    <property type="match status" value="1"/>
</dbReference>
<evidence type="ECO:0000313" key="12">
    <source>
        <dbReference type="EMBL" id="KAK7073282.1"/>
    </source>
</evidence>
<dbReference type="GO" id="GO:0000139">
    <property type="term" value="C:Golgi membrane"/>
    <property type="evidence" value="ECO:0007669"/>
    <property type="project" value="UniProtKB-SubCell"/>
</dbReference>
<organism evidence="12 13">
    <name type="scientific">Halocaridina rubra</name>
    <name type="common">Hawaiian red shrimp</name>
    <dbReference type="NCBI Taxonomy" id="373956"/>
    <lineage>
        <taxon>Eukaryota</taxon>
        <taxon>Metazoa</taxon>
        <taxon>Ecdysozoa</taxon>
        <taxon>Arthropoda</taxon>
        <taxon>Crustacea</taxon>
        <taxon>Multicrustacea</taxon>
        <taxon>Malacostraca</taxon>
        <taxon>Eumalacostraca</taxon>
        <taxon>Eucarida</taxon>
        <taxon>Decapoda</taxon>
        <taxon>Pleocyemata</taxon>
        <taxon>Caridea</taxon>
        <taxon>Atyoidea</taxon>
        <taxon>Atyidae</taxon>
        <taxon>Halocaridina</taxon>
    </lineage>
</organism>
<keyword evidence="3 11" id="KW-0328">Glycosyltransferase</keyword>
<evidence type="ECO:0000256" key="4">
    <source>
        <dbReference type="ARBA" id="ARBA00022679"/>
    </source>
</evidence>
<evidence type="ECO:0000256" key="2">
    <source>
        <dbReference type="ARBA" id="ARBA00008661"/>
    </source>
</evidence>
<dbReference type="AlphaFoldDB" id="A0AAN9A821"/>
<proteinExistence type="inferred from homology"/>
<evidence type="ECO:0000256" key="10">
    <source>
        <dbReference type="ARBA" id="ARBA00023180"/>
    </source>
</evidence>
<evidence type="ECO:0000256" key="5">
    <source>
        <dbReference type="ARBA" id="ARBA00022692"/>
    </source>
</evidence>
<evidence type="ECO:0000256" key="6">
    <source>
        <dbReference type="ARBA" id="ARBA00022968"/>
    </source>
</evidence>
<keyword evidence="9" id="KW-0472">Membrane</keyword>
<keyword evidence="7" id="KW-1133">Transmembrane helix</keyword>
<protein>
    <recommendedName>
        <fullName evidence="11">Hexosyltransferase</fullName>
        <ecNumber evidence="11">2.4.1.-</ecNumber>
    </recommendedName>
</protein>
<dbReference type="Gene3D" id="3.90.550.50">
    <property type="match status" value="1"/>
</dbReference>
<dbReference type="Proteomes" id="UP001381693">
    <property type="component" value="Unassembled WGS sequence"/>
</dbReference>
<dbReference type="PANTHER" id="PTHR11214">
    <property type="entry name" value="BETA-1,3-N-ACETYLGLUCOSAMINYLTRANSFERASE"/>
    <property type="match status" value="1"/>
</dbReference>
<evidence type="ECO:0000313" key="13">
    <source>
        <dbReference type="Proteomes" id="UP001381693"/>
    </source>
</evidence>
<accession>A0AAN9A821</accession>
<evidence type="ECO:0000256" key="3">
    <source>
        <dbReference type="ARBA" id="ARBA00022676"/>
    </source>
</evidence>
<gene>
    <name evidence="12" type="ORF">SK128_015182</name>
</gene>
<keyword evidence="13" id="KW-1185">Reference proteome</keyword>
<dbReference type="PANTHER" id="PTHR11214:SF3">
    <property type="entry name" value="BETA-1,3-GALACTOSYLTRANSFERASE 6"/>
    <property type="match status" value="1"/>
</dbReference>
<evidence type="ECO:0000256" key="11">
    <source>
        <dbReference type="RuleBase" id="RU363063"/>
    </source>
</evidence>
<reference evidence="12 13" key="1">
    <citation type="submission" date="2023-11" db="EMBL/GenBank/DDBJ databases">
        <title>Halocaridina rubra genome assembly.</title>
        <authorList>
            <person name="Smith C."/>
        </authorList>
    </citation>
    <scope>NUCLEOTIDE SEQUENCE [LARGE SCALE GENOMIC DNA]</scope>
    <source>
        <strain evidence="12">EP-1</strain>
        <tissue evidence="12">Whole</tissue>
    </source>
</reference>
<dbReference type="EMBL" id="JAXCGZ010013225">
    <property type="protein sequence ID" value="KAK7073282.1"/>
    <property type="molecule type" value="Genomic_DNA"/>
</dbReference>
<comment type="similarity">
    <text evidence="2 11">Belongs to the glycosyltransferase 31 family.</text>
</comment>
<evidence type="ECO:0000256" key="8">
    <source>
        <dbReference type="ARBA" id="ARBA00023034"/>
    </source>
</evidence>
<dbReference type="EC" id="2.4.1.-" evidence="11"/>
<name>A0AAN9A821_HALRR</name>
<keyword evidence="6" id="KW-0735">Signal-anchor</keyword>
<keyword evidence="10" id="KW-0325">Glycoprotein</keyword>
<comment type="subcellular location">
    <subcellularLocation>
        <location evidence="1 11">Golgi apparatus membrane</location>
        <topology evidence="1 11">Single-pass type II membrane protein</topology>
    </subcellularLocation>
</comment>
<evidence type="ECO:0000256" key="9">
    <source>
        <dbReference type="ARBA" id="ARBA00023136"/>
    </source>
</evidence>
<dbReference type="GO" id="GO:0006493">
    <property type="term" value="P:protein O-linked glycosylation"/>
    <property type="evidence" value="ECO:0007669"/>
    <property type="project" value="TreeGrafter"/>
</dbReference>
<keyword evidence="4" id="KW-0808">Transferase</keyword>
<dbReference type="FunFam" id="3.90.550.50:FF:000001">
    <property type="entry name" value="Hexosyltransferase"/>
    <property type="match status" value="1"/>
</dbReference>
<sequence length="346" mass="40301">MWKPLEFYILQSGSLLYRQNMTSFVYKVPFGNVSTLLTKPANNKNISDFPYKYVISEATYCSNRSDLYIINLVGTAPWEVKARNRIRRLWANETYRPLTGFSTLFIIGQTTDDQMMEEVKLESSKFRDIVLIDVVDSYRNLTLKTLVLLHWVESYCDNVTWVLKSDADVFVNPFRLSRYLKKTQVMNRKWKHTLVCKRRGPALPCRSDCPHAKWRVTYDEYPGKKYPAYCQGPGYVIPRCMVRALYNAANKTHPFKMEDVYYTGILPQKIKRGTIKQNIANRFPWRPTAWQNSFVHKDIMILELDRRLGRGASTLVWSNILKEQGLVLEVNNVTIDIETTEDSSGS</sequence>
<dbReference type="GO" id="GO:0016758">
    <property type="term" value="F:hexosyltransferase activity"/>
    <property type="evidence" value="ECO:0007669"/>
    <property type="project" value="InterPro"/>
</dbReference>
<comment type="caution">
    <text evidence="12">The sequence shown here is derived from an EMBL/GenBank/DDBJ whole genome shotgun (WGS) entry which is preliminary data.</text>
</comment>
<keyword evidence="5" id="KW-0812">Transmembrane</keyword>